<evidence type="ECO:0000313" key="2">
    <source>
        <dbReference type="EMBL" id="EGO60596.1"/>
    </source>
</evidence>
<dbReference type="AlphaFoldDB" id="F8MDA4"/>
<dbReference type="VEuPathDB" id="FungiDB:NEUTE1DRAFT_127442"/>
<dbReference type="EMBL" id="GL891302">
    <property type="protein sequence ID" value="EGO60596.1"/>
    <property type="molecule type" value="Genomic_DNA"/>
</dbReference>
<name>F8MDA4_NEUT8</name>
<dbReference type="RefSeq" id="XP_009847839.1">
    <property type="nucleotide sequence ID" value="XM_009849537.1"/>
</dbReference>
<reference evidence="3" key="1">
    <citation type="journal article" date="2011" name="Genetics">
        <title>Massive changes in genome architecture accompany the transition to self-fertility in the filamentous fungus Neurospora tetrasperma.</title>
        <authorList>
            <person name="Ellison C.E."/>
            <person name="Stajich J.E."/>
            <person name="Jacobson D.J."/>
            <person name="Natvig D.O."/>
            <person name="Lapidus A."/>
            <person name="Foster B."/>
            <person name="Aerts A."/>
            <person name="Riley R."/>
            <person name="Lindquist E.A."/>
            <person name="Grigoriev I.V."/>
            <person name="Taylor J.W."/>
        </authorList>
    </citation>
    <scope>NUCLEOTIDE SEQUENCE [LARGE SCALE GENOMIC DNA]</scope>
    <source>
        <strain evidence="3">FGSC 2508 / P0657</strain>
    </source>
</reference>
<gene>
    <name evidence="2" type="ORF">NEUTE1DRAFT_127442</name>
</gene>
<evidence type="ECO:0000256" key="1">
    <source>
        <dbReference type="SAM" id="MobiDB-lite"/>
    </source>
</evidence>
<keyword evidence="3" id="KW-1185">Reference proteome</keyword>
<protein>
    <submittedName>
        <fullName evidence="2">Uncharacterized protein</fullName>
    </submittedName>
</protein>
<proteinExistence type="predicted"/>
<dbReference type="KEGG" id="nte:NEUTE1DRAFT127442"/>
<feature type="region of interest" description="Disordered" evidence="1">
    <location>
        <begin position="145"/>
        <end position="175"/>
    </location>
</feature>
<dbReference type="HOGENOM" id="CLU_1533011_0_0_1"/>
<accession>F8MDA4</accession>
<dbReference type="Proteomes" id="UP000008065">
    <property type="component" value="Unassembled WGS sequence"/>
</dbReference>
<sequence length="175" mass="19324">MMKIPNYHRSTQVHHTPNLHNNLIPAQVINGMLSKGIQLPSRRTWSRDWLAVTAAQAHTVGLQTRASANIPPTWGHSSQPDLITASTPLSARRSSTSNLHDILYHHSLTDNFLSGPTALFSTPSRSHDVTTIDARRVTIYGAFEPSGQHLGTASQTLQKAEPMPPPRRLRKHSPP</sequence>
<dbReference type="GeneID" id="20825089"/>
<organism evidence="2 3">
    <name type="scientific">Neurospora tetrasperma (strain FGSC 2508 / ATCC MYA-4615 / P0657)</name>
    <dbReference type="NCBI Taxonomy" id="510951"/>
    <lineage>
        <taxon>Eukaryota</taxon>
        <taxon>Fungi</taxon>
        <taxon>Dikarya</taxon>
        <taxon>Ascomycota</taxon>
        <taxon>Pezizomycotina</taxon>
        <taxon>Sordariomycetes</taxon>
        <taxon>Sordariomycetidae</taxon>
        <taxon>Sordariales</taxon>
        <taxon>Sordariaceae</taxon>
        <taxon>Neurospora</taxon>
    </lineage>
</organism>
<evidence type="ECO:0000313" key="3">
    <source>
        <dbReference type="Proteomes" id="UP000008065"/>
    </source>
</evidence>
<feature type="compositionally biased region" description="Polar residues" evidence="1">
    <location>
        <begin position="149"/>
        <end position="158"/>
    </location>
</feature>